<organism evidence="1">
    <name type="scientific">bioreactor metagenome</name>
    <dbReference type="NCBI Taxonomy" id="1076179"/>
    <lineage>
        <taxon>unclassified sequences</taxon>
        <taxon>metagenomes</taxon>
        <taxon>ecological metagenomes</taxon>
    </lineage>
</organism>
<comment type="caution">
    <text evidence="1">The sequence shown here is derived from an EMBL/GenBank/DDBJ whole genome shotgun (WGS) entry which is preliminary data.</text>
</comment>
<reference evidence="1" key="1">
    <citation type="submission" date="2019-08" db="EMBL/GenBank/DDBJ databases">
        <authorList>
            <person name="Kucharzyk K."/>
            <person name="Murdoch R.W."/>
            <person name="Higgins S."/>
            <person name="Loffler F."/>
        </authorList>
    </citation>
    <scope>NUCLEOTIDE SEQUENCE</scope>
</reference>
<accession>A0A645GSQ0</accession>
<sequence>MDRFDQLPGRGRSVRSLHHSKIIHAGKLQDPAAEHDRQLSVCPLVPEYAVCFRDQLHPVDFHHDRNGVRIVAPALQDAETVSESCLGAEHVPRIHEHDRRVLHPESLEPDRKPACFDFGLLRGFRAGLLHRQRIL</sequence>
<dbReference type="AlphaFoldDB" id="A0A645GSQ0"/>
<evidence type="ECO:0000313" key="1">
    <source>
        <dbReference type="EMBL" id="MPN29937.1"/>
    </source>
</evidence>
<protein>
    <submittedName>
        <fullName evidence="1">Uncharacterized protein</fullName>
    </submittedName>
</protein>
<dbReference type="EMBL" id="VSSQ01080854">
    <property type="protein sequence ID" value="MPN29937.1"/>
    <property type="molecule type" value="Genomic_DNA"/>
</dbReference>
<proteinExistence type="predicted"/>
<gene>
    <name evidence="1" type="ORF">SDC9_177394</name>
</gene>
<name>A0A645GSQ0_9ZZZZ</name>